<proteinExistence type="predicted"/>
<gene>
    <name evidence="4" type="ORF">COW96_01620</name>
</gene>
<dbReference type="PROSITE" id="PS51186">
    <property type="entry name" value="GNAT"/>
    <property type="match status" value="1"/>
</dbReference>
<dbReference type="GO" id="GO:0016747">
    <property type="term" value="F:acyltransferase activity, transferring groups other than amino-acyl groups"/>
    <property type="evidence" value="ECO:0007669"/>
    <property type="project" value="InterPro"/>
</dbReference>
<evidence type="ECO:0000259" key="3">
    <source>
        <dbReference type="PROSITE" id="PS51186"/>
    </source>
</evidence>
<dbReference type="InterPro" id="IPR000182">
    <property type="entry name" value="GNAT_dom"/>
</dbReference>
<organism evidence="4 5">
    <name type="scientific">Candidatus Roizmanbacteria bacterium CG22_combo_CG10-13_8_21_14_all_33_16</name>
    <dbReference type="NCBI Taxonomy" id="1974859"/>
    <lineage>
        <taxon>Bacteria</taxon>
        <taxon>Candidatus Roizmaniibacteriota</taxon>
    </lineage>
</organism>
<dbReference type="InterPro" id="IPR051556">
    <property type="entry name" value="N-term/lysine_N-AcTrnsfr"/>
</dbReference>
<dbReference type="EMBL" id="PCTD01000073">
    <property type="protein sequence ID" value="PIP64562.1"/>
    <property type="molecule type" value="Genomic_DNA"/>
</dbReference>
<evidence type="ECO:0000256" key="2">
    <source>
        <dbReference type="ARBA" id="ARBA00023315"/>
    </source>
</evidence>
<dbReference type="Gene3D" id="3.40.630.30">
    <property type="match status" value="1"/>
</dbReference>
<dbReference type="PANTHER" id="PTHR42919">
    <property type="entry name" value="N-ALPHA-ACETYLTRANSFERASE"/>
    <property type="match status" value="1"/>
</dbReference>
<accession>A0A2H0C3T0</accession>
<dbReference type="Proteomes" id="UP000230802">
    <property type="component" value="Unassembled WGS sequence"/>
</dbReference>
<comment type="caution">
    <text evidence="4">The sequence shown here is derived from an EMBL/GenBank/DDBJ whole genome shotgun (WGS) entry which is preliminary data.</text>
</comment>
<dbReference type="AlphaFoldDB" id="A0A2H0C3T0"/>
<keyword evidence="1" id="KW-0808">Transferase</keyword>
<evidence type="ECO:0000313" key="5">
    <source>
        <dbReference type="Proteomes" id="UP000230802"/>
    </source>
</evidence>
<evidence type="ECO:0000256" key="1">
    <source>
        <dbReference type="ARBA" id="ARBA00022679"/>
    </source>
</evidence>
<reference evidence="4 5" key="1">
    <citation type="submission" date="2017-09" db="EMBL/GenBank/DDBJ databases">
        <title>Depth-based differentiation of microbial function through sediment-hosted aquifers and enrichment of novel symbionts in the deep terrestrial subsurface.</title>
        <authorList>
            <person name="Probst A.J."/>
            <person name="Ladd B."/>
            <person name="Jarett J.K."/>
            <person name="Geller-Mcgrath D.E."/>
            <person name="Sieber C.M."/>
            <person name="Emerson J.B."/>
            <person name="Anantharaman K."/>
            <person name="Thomas B.C."/>
            <person name="Malmstrom R."/>
            <person name="Stieglmeier M."/>
            <person name="Klingl A."/>
            <person name="Woyke T."/>
            <person name="Ryan C.M."/>
            <person name="Banfield J.F."/>
        </authorList>
    </citation>
    <scope>NUCLEOTIDE SEQUENCE [LARGE SCALE GENOMIC DNA]</scope>
    <source>
        <strain evidence="4">CG22_combo_CG10-13_8_21_14_all_33_16</strain>
    </source>
</reference>
<feature type="domain" description="N-acetyltransferase" evidence="3">
    <location>
        <begin position="1"/>
        <end position="151"/>
    </location>
</feature>
<dbReference type="InterPro" id="IPR016181">
    <property type="entry name" value="Acyl_CoA_acyltransferase"/>
</dbReference>
<evidence type="ECO:0000313" key="4">
    <source>
        <dbReference type="EMBL" id="PIP64562.1"/>
    </source>
</evidence>
<name>A0A2H0C3T0_9BACT</name>
<dbReference type="Pfam" id="PF00583">
    <property type="entry name" value="Acetyltransf_1"/>
    <property type="match status" value="1"/>
</dbReference>
<dbReference type="SUPFAM" id="SSF55729">
    <property type="entry name" value="Acyl-CoA N-acyltransferases (Nat)"/>
    <property type="match status" value="1"/>
</dbReference>
<dbReference type="CDD" id="cd04301">
    <property type="entry name" value="NAT_SF"/>
    <property type="match status" value="1"/>
</dbReference>
<keyword evidence="2" id="KW-0012">Acyltransferase</keyword>
<protein>
    <recommendedName>
        <fullName evidence="3">N-acetyltransferase domain-containing protein</fullName>
    </recommendedName>
</protein>
<dbReference type="PANTHER" id="PTHR42919:SF8">
    <property type="entry name" value="N-ALPHA-ACETYLTRANSFERASE 50"/>
    <property type="match status" value="1"/>
</dbReference>
<sequence length="163" mass="19308">MKDIDEIVKIIDFVLSNDFSAYKDKTILAYRKNVYTKKYFQEFLTDKKNVAFGAYHQNKLIGYIGLKPELGGVIFIDWLVVNKDYRNLGIGTKLLQCCEKWALENKFHYLFLGTIMERKVEFYKKHGFRILGTHENGWFGENDIVMSKNLRDKPFEEIFEIKN</sequence>